<dbReference type="Proteomes" id="UP000190625">
    <property type="component" value="Unassembled WGS sequence"/>
</dbReference>
<protein>
    <submittedName>
        <fullName evidence="1">Uncharacterized protein</fullName>
    </submittedName>
</protein>
<dbReference type="STRING" id="142842.SAMN02745118_02572"/>
<evidence type="ECO:0000313" key="2">
    <source>
        <dbReference type="Proteomes" id="UP000190625"/>
    </source>
</evidence>
<keyword evidence="2" id="KW-1185">Reference proteome</keyword>
<dbReference type="AlphaFoldDB" id="A0A1T4QHY3"/>
<reference evidence="2" key="1">
    <citation type="submission" date="2017-02" db="EMBL/GenBank/DDBJ databases">
        <authorList>
            <person name="Varghese N."/>
            <person name="Submissions S."/>
        </authorList>
    </citation>
    <scope>NUCLEOTIDE SEQUENCE [LARGE SCALE GENOMIC DNA]</scope>
    <source>
        <strain evidence="2">ATCC BAA-73</strain>
    </source>
</reference>
<dbReference type="EMBL" id="FUWM01000028">
    <property type="protein sequence ID" value="SKA03314.1"/>
    <property type="molecule type" value="Genomic_DNA"/>
</dbReference>
<name>A0A1T4QHY3_9FIRM</name>
<dbReference type="OrthoDB" id="2111141at2"/>
<proteinExistence type="predicted"/>
<evidence type="ECO:0000313" key="1">
    <source>
        <dbReference type="EMBL" id="SKA03314.1"/>
    </source>
</evidence>
<organism evidence="1 2">
    <name type="scientific">Selenihalanaerobacter shriftii</name>
    <dbReference type="NCBI Taxonomy" id="142842"/>
    <lineage>
        <taxon>Bacteria</taxon>
        <taxon>Bacillati</taxon>
        <taxon>Bacillota</taxon>
        <taxon>Clostridia</taxon>
        <taxon>Halanaerobiales</taxon>
        <taxon>Halobacteroidaceae</taxon>
        <taxon>Selenihalanaerobacter</taxon>
    </lineage>
</organism>
<dbReference type="RefSeq" id="WP_078810983.1">
    <property type="nucleotide sequence ID" value="NZ_FUWM01000028.1"/>
</dbReference>
<gene>
    <name evidence="1" type="ORF">SAMN02745118_02572</name>
</gene>
<sequence length="358" mass="42267">MRYKKKNSWLPSIIIALLIISLPPAFMYIKSLSDSDNVEEVRKKMKKHLYEKYGEEFVVDRIGTQTADGDTDYVARIYPKSIVGTIKEGDPYYYAKAGADKEPFGGVGAVGDGYEIVQLNIEAEKYLMQKAKQIFGNRIKLKTDVKYEKRKEGNDYFSWQLVTGFKELLNKANTDPENHRIQLELYLYIFDRIDNEEEKEKRRNQIFDFVQYLKDEGLFEYLEMRIVIVDERVLADSYDDFKWEIEDTYKVRKYIEDEDVTVKLPPMELRKQMSRQLQKEASGMSEEELLKNMQKISKSELNYKEIGKWNGQYLSRIYSPGIIKERYTSTYNQNSDIVRYFENIDDVGLAPILNYVYE</sequence>
<accession>A0A1T4QHY3</accession>